<dbReference type="SUPFAM" id="SSF55486">
    <property type="entry name" value="Metalloproteases ('zincins'), catalytic domain"/>
    <property type="match status" value="1"/>
</dbReference>
<evidence type="ECO:0000256" key="1">
    <source>
        <dbReference type="SAM" id="MobiDB-lite"/>
    </source>
</evidence>
<comment type="caution">
    <text evidence="2">The sequence shown here is derived from an EMBL/GenBank/DDBJ whole genome shotgun (WGS) entry which is preliminary data.</text>
</comment>
<dbReference type="RefSeq" id="XP_062725107.1">
    <property type="nucleotide sequence ID" value="XM_062865971.1"/>
</dbReference>
<proteinExistence type="predicted"/>
<dbReference type="InterPro" id="IPR024079">
    <property type="entry name" value="MetalloPept_cat_dom_sf"/>
</dbReference>
<dbReference type="GeneID" id="87884800"/>
<evidence type="ECO:0000313" key="2">
    <source>
        <dbReference type="EMBL" id="KAK3309327.1"/>
    </source>
</evidence>
<dbReference type="Gene3D" id="3.40.390.10">
    <property type="entry name" value="Collagenase (Catalytic Domain)"/>
    <property type="match status" value="1"/>
</dbReference>
<feature type="compositionally biased region" description="Low complexity" evidence="1">
    <location>
        <begin position="14"/>
        <end position="36"/>
    </location>
</feature>
<accession>A0AAJ0H065</accession>
<reference evidence="2" key="2">
    <citation type="submission" date="2023-06" db="EMBL/GenBank/DDBJ databases">
        <authorList>
            <consortium name="Lawrence Berkeley National Laboratory"/>
            <person name="Mondo S.J."/>
            <person name="Hensen N."/>
            <person name="Bonometti L."/>
            <person name="Westerberg I."/>
            <person name="Brannstrom I.O."/>
            <person name="Guillou S."/>
            <person name="Cros-Aarteil S."/>
            <person name="Calhoun S."/>
            <person name="Haridas S."/>
            <person name="Kuo A."/>
            <person name="Pangilinan J."/>
            <person name="Riley R."/>
            <person name="Labutti K."/>
            <person name="Andreopoulos B."/>
            <person name="Lipzen A."/>
            <person name="Chen C."/>
            <person name="Yanf M."/>
            <person name="Daum C."/>
            <person name="Ng V."/>
            <person name="Clum A."/>
            <person name="Steindorff A."/>
            <person name="Ohm R."/>
            <person name="Martin F."/>
            <person name="Silar P."/>
            <person name="Natvig D."/>
            <person name="Lalanne C."/>
            <person name="Gautier V."/>
            <person name="Ament-Velasquez S.L."/>
            <person name="Kruys A."/>
            <person name="Hutchinson M.I."/>
            <person name="Powell A.J."/>
            <person name="Barry K."/>
            <person name="Miller A.N."/>
            <person name="Grigoriev I.V."/>
            <person name="Debuchy R."/>
            <person name="Gladieux P."/>
            <person name="Thoren M.H."/>
            <person name="Johannesson H."/>
        </authorList>
    </citation>
    <scope>NUCLEOTIDE SEQUENCE</scope>
    <source>
        <strain evidence="2">CBS 333.67</strain>
    </source>
</reference>
<keyword evidence="3" id="KW-1185">Reference proteome</keyword>
<gene>
    <name evidence="2" type="ORF">B0T15DRAFT_460</name>
</gene>
<feature type="compositionally biased region" description="Polar residues" evidence="1">
    <location>
        <begin position="1"/>
        <end position="13"/>
    </location>
</feature>
<feature type="compositionally biased region" description="Polar residues" evidence="1">
    <location>
        <begin position="43"/>
        <end position="66"/>
    </location>
</feature>
<sequence length="517" mass="56790">MATALPTSCVSSETAVRGATSTRTAGRRSPTSLSSRSPRERTVQTSTSPMSTATAGPTFCGPTSSTETLLFGTTEDPSWRPVAPSPGTIRVAAQGSCIRYPDLDGNGRADMHVVDSLASTAVTWFNDCGNGGGDDADTLTTPTPQPGSEVSGEVEGFMAAIHDSGYEGTISDDGVVSLATMLIGYTSCDLLERQAIRSGWLQSWKLMDYIRPKVNSLDLNSAAAIEYLGPPAVNQPYQDRFKEILGSIATFKEGPWWRPGWFDYKIHVRCDDPDNKCSEPCGDRTLSSTVACTVDRQGSTPAWINFCPRYFTFDTLAAKLSKARNEPFFIKRFDLTNYYENQGFTWFHELLHINDVSKATGGNEMILDFWNKVRERTSSGLIIEHTLVAYGPERSKILARWGDWPGAVFTHRNNDNIGCYVLALLFQDTALDGTYPHLPRAPQPPSAVSPFEPVRMGNIFLVNPDGTATILDEAYFSANEQCPYSAAGQEMDLTYNFATRDQYPAEYLALYDSWVAS</sequence>
<name>A0AAJ0H065_9PEZI</name>
<dbReference type="EMBL" id="JAUDZG010000001">
    <property type="protein sequence ID" value="KAK3309327.1"/>
    <property type="molecule type" value="Genomic_DNA"/>
</dbReference>
<evidence type="ECO:0000313" key="3">
    <source>
        <dbReference type="Proteomes" id="UP001273166"/>
    </source>
</evidence>
<reference evidence="2" key="1">
    <citation type="journal article" date="2023" name="Mol. Phylogenet. Evol.">
        <title>Genome-scale phylogeny and comparative genomics of the fungal order Sordariales.</title>
        <authorList>
            <person name="Hensen N."/>
            <person name="Bonometti L."/>
            <person name="Westerberg I."/>
            <person name="Brannstrom I.O."/>
            <person name="Guillou S."/>
            <person name="Cros-Aarteil S."/>
            <person name="Calhoun S."/>
            <person name="Haridas S."/>
            <person name="Kuo A."/>
            <person name="Mondo S."/>
            <person name="Pangilinan J."/>
            <person name="Riley R."/>
            <person name="LaButti K."/>
            <person name="Andreopoulos B."/>
            <person name="Lipzen A."/>
            <person name="Chen C."/>
            <person name="Yan M."/>
            <person name="Daum C."/>
            <person name="Ng V."/>
            <person name="Clum A."/>
            <person name="Steindorff A."/>
            <person name="Ohm R.A."/>
            <person name="Martin F."/>
            <person name="Silar P."/>
            <person name="Natvig D.O."/>
            <person name="Lalanne C."/>
            <person name="Gautier V."/>
            <person name="Ament-Velasquez S.L."/>
            <person name="Kruys A."/>
            <person name="Hutchinson M.I."/>
            <person name="Powell A.J."/>
            <person name="Barry K."/>
            <person name="Miller A.N."/>
            <person name="Grigoriev I.V."/>
            <person name="Debuchy R."/>
            <person name="Gladieux P."/>
            <person name="Hiltunen Thoren M."/>
            <person name="Johannesson H."/>
        </authorList>
    </citation>
    <scope>NUCLEOTIDE SEQUENCE</scope>
    <source>
        <strain evidence="2">CBS 333.67</strain>
    </source>
</reference>
<dbReference type="GO" id="GO:0008237">
    <property type="term" value="F:metallopeptidase activity"/>
    <property type="evidence" value="ECO:0007669"/>
    <property type="project" value="InterPro"/>
</dbReference>
<dbReference type="AlphaFoldDB" id="A0AAJ0H065"/>
<feature type="region of interest" description="Disordered" evidence="1">
    <location>
        <begin position="1"/>
        <end position="66"/>
    </location>
</feature>
<dbReference type="Proteomes" id="UP001273166">
    <property type="component" value="Unassembled WGS sequence"/>
</dbReference>
<protein>
    <submittedName>
        <fullName evidence="2">Uncharacterized protein</fullName>
    </submittedName>
</protein>
<organism evidence="2 3">
    <name type="scientific">Chaetomium strumarium</name>
    <dbReference type="NCBI Taxonomy" id="1170767"/>
    <lineage>
        <taxon>Eukaryota</taxon>
        <taxon>Fungi</taxon>
        <taxon>Dikarya</taxon>
        <taxon>Ascomycota</taxon>
        <taxon>Pezizomycotina</taxon>
        <taxon>Sordariomycetes</taxon>
        <taxon>Sordariomycetidae</taxon>
        <taxon>Sordariales</taxon>
        <taxon>Chaetomiaceae</taxon>
        <taxon>Chaetomium</taxon>
    </lineage>
</organism>